<evidence type="ECO:0000259" key="2">
    <source>
        <dbReference type="PROSITE" id="PS50110"/>
    </source>
</evidence>
<evidence type="ECO:0000256" key="1">
    <source>
        <dbReference type="PROSITE-ProRule" id="PRU00169"/>
    </source>
</evidence>
<reference evidence="3 4" key="1">
    <citation type="submission" date="2018-06" db="EMBL/GenBank/DDBJ databases">
        <title>Genomic Encyclopedia of Archaeal and Bacterial Type Strains, Phase II (KMG-II): from individual species to whole genera.</title>
        <authorList>
            <person name="Goeker M."/>
        </authorList>
    </citation>
    <scope>NUCLEOTIDE SEQUENCE [LARGE SCALE GENOMIC DNA]</scope>
    <source>
        <strain evidence="3 4">DSM 21851</strain>
    </source>
</reference>
<dbReference type="SMART" id="SM00448">
    <property type="entry name" value="REC"/>
    <property type="match status" value="1"/>
</dbReference>
<keyword evidence="1" id="KW-0597">Phosphoprotein</keyword>
<dbReference type="SUPFAM" id="SSF52172">
    <property type="entry name" value="CheY-like"/>
    <property type="match status" value="1"/>
</dbReference>
<dbReference type="PANTHER" id="PTHR44520:SF2">
    <property type="entry name" value="RESPONSE REGULATOR RCP1"/>
    <property type="match status" value="1"/>
</dbReference>
<dbReference type="EMBL" id="QLMC01000001">
    <property type="protein sequence ID" value="RAK02372.1"/>
    <property type="molecule type" value="Genomic_DNA"/>
</dbReference>
<accession>A0A327X9R0</accession>
<dbReference type="InterPro" id="IPR001789">
    <property type="entry name" value="Sig_transdc_resp-reg_receiver"/>
</dbReference>
<keyword evidence="4" id="KW-1185">Reference proteome</keyword>
<comment type="caution">
    <text evidence="3">The sequence shown here is derived from an EMBL/GenBank/DDBJ whole genome shotgun (WGS) entry which is preliminary data.</text>
</comment>
<dbReference type="PROSITE" id="PS50110">
    <property type="entry name" value="RESPONSE_REGULATORY"/>
    <property type="match status" value="1"/>
</dbReference>
<protein>
    <submittedName>
        <fullName evidence="3">CheY-like chemotaxis protein</fullName>
    </submittedName>
</protein>
<gene>
    <name evidence="3" type="ORF">LX87_00492</name>
</gene>
<dbReference type="Proteomes" id="UP000248790">
    <property type="component" value="Unassembled WGS sequence"/>
</dbReference>
<dbReference type="GO" id="GO:0000160">
    <property type="term" value="P:phosphorelay signal transduction system"/>
    <property type="evidence" value="ECO:0007669"/>
    <property type="project" value="InterPro"/>
</dbReference>
<feature type="modified residue" description="4-aspartylphosphate" evidence="1">
    <location>
        <position position="77"/>
    </location>
</feature>
<dbReference type="AlphaFoldDB" id="A0A327X9R0"/>
<evidence type="ECO:0000313" key="3">
    <source>
        <dbReference type="EMBL" id="RAK02372.1"/>
    </source>
</evidence>
<sequence length="155" mass="17368">MKNEACSFQSTAAYSINFESILVVEDNLNDHLLLHYLLRQHLQEVVPVGATSAAQAMTYLNNCYAQQNPLPILILLDLYLPRRADGWKLLRQIRSNPIYRSIPIAIFSNSTDLNDAEQAYARGAASYIKKPVSLEGWQNILLGIPRLLKVGEAAI</sequence>
<dbReference type="RefSeq" id="WP_111626578.1">
    <property type="nucleotide sequence ID" value="NZ_QLMC01000001.1"/>
</dbReference>
<dbReference type="InterPro" id="IPR011006">
    <property type="entry name" value="CheY-like_superfamily"/>
</dbReference>
<organism evidence="3 4">
    <name type="scientific">Larkinella arboricola</name>
    <dbReference type="NCBI Taxonomy" id="643671"/>
    <lineage>
        <taxon>Bacteria</taxon>
        <taxon>Pseudomonadati</taxon>
        <taxon>Bacteroidota</taxon>
        <taxon>Cytophagia</taxon>
        <taxon>Cytophagales</taxon>
        <taxon>Spirosomataceae</taxon>
        <taxon>Larkinella</taxon>
    </lineage>
</organism>
<dbReference type="Gene3D" id="3.40.50.2300">
    <property type="match status" value="1"/>
</dbReference>
<dbReference type="OrthoDB" id="961772at2"/>
<dbReference type="PANTHER" id="PTHR44520">
    <property type="entry name" value="RESPONSE REGULATOR RCP1-RELATED"/>
    <property type="match status" value="1"/>
</dbReference>
<dbReference type="InterPro" id="IPR052893">
    <property type="entry name" value="TCS_response_regulator"/>
</dbReference>
<dbReference type="Pfam" id="PF00072">
    <property type="entry name" value="Response_reg"/>
    <property type="match status" value="1"/>
</dbReference>
<feature type="domain" description="Response regulatory" evidence="2">
    <location>
        <begin position="20"/>
        <end position="145"/>
    </location>
</feature>
<proteinExistence type="predicted"/>
<evidence type="ECO:0000313" key="4">
    <source>
        <dbReference type="Proteomes" id="UP000248790"/>
    </source>
</evidence>
<name>A0A327X9R0_LARAB</name>